<comment type="similarity">
    <text evidence="1">Belongs to the MT-A70-like family.</text>
</comment>
<evidence type="ECO:0000256" key="1">
    <source>
        <dbReference type="PROSITE-ProRule" id="PRU00489"/>
    </source>
</evidence>
<sequence>MDPPWENLSVKRQQSYVTSDSAVSVIELDCLDADGLLAIWITNRKGIDQDLEVHLKRWNLKRLATFYWLK</sequence>
<proteinExistence type="inferred from homology"/>
<protein>
    <recommendedName>
        <fullName evidence="4">MT-A70 protein</fullName>
    </recommendedName>
</protein>
<dbReference type="Pfam" id="PF05063">
    <property type="entry name" value="MT-A70"/>
    <property type="match status" value="1"/>
</dbReference>
<keyword evidence="3" id="KW-1185">Reference proteome</keyword>
<organism evidence="2 3">
    <name type="scientific">Ancylostoma duodenale</name>
    <dbReference type="NCBI Taxonomy" id="51022"/>
    <lineage>
        <taxon>Eukaryota</taxon>
        <taxon>Metazoa</taxon>
        <taxon>Ecdysozoa</taxon>
        <taxon>Nematoda</taxon>
        <taxon>Chromadorea</taxon>
        <taxon>Rhabditida</taxon>
        <taxon>Rhabditina</taxon>
        <taxon>Rhabditomorpha</taxon>
        <taxon>Strongyloidea</taxon>
        <taxon>Ancylostomatidae</taxon>
        <taxon>Ancylostomatinae</taxon>
        <taxon>Ancylostoma</taxon>
    </lineage>
</organism>
<dbReference type="OrthoDB" id="61116at2759"/>
<dbReference type="InterPro" id="IPR007757">
    <property type="entry name" value="MT-A70-like"/>
</dbReference>
<reference evidence="2 3" key="1">
    <citation type="submission" date="2013-12" db="EMBL/GenBank/DDBJ databases">
        <title>Draft genome of the parsitic nematode Ancylostoma duodenale.</title>
        <authorList>
            <person name="Mitreva M."/>
        </authorList>
    </citation>
    <scope>NUCLEOTIDE SEQUENCE [LARGE SCALE GENOMIC DNA]</scope>
    <source>
        <strain evidence="2 3">Zhejiang</strain>
    </source>
</reference>
<evidence type="ECO:0000313" key="3">
    <source>
        <dbReference type="Proteomes" id="UP000054047"/>
    </source>
</evidence>
<feature type="non-terminal residue" evidence="2">
    <location>
        <position position="70"/>
    </location>
</feature>
<evidence type="ECO:0008006" key="4">
    <source>
        <dbReference type="Google" id="ProtNLM"/>
    </source>
</evidence>
<dbReference type="PROSITE" id="PS51143">
    <property type="entry name" value="MT_A70"/>
    <property type="match status" value="1"/>
</dbReference>
<accession>A0A0C2FD34</accession>
<dbReference type="AlphaFoldDB" id="A0A0C2FD34"/>
<evidence type="ECO:0000313" key="2">
    <source>
        <dbReference type="EMBL" id="KIH42946.1"/>
    </source>
</evidence>
<name>A0A0C2FD34_9BILA</name>
<gene>
    <name evidence="2" type="ORF">ANCDUO_27062</name>
</gene>
<dbReference type="EMBL" id="KN790647">
    <property type="protein sequence ID" value="KIH42946.1"/>
    <property type="molecule type" value="Genomic_DNA"/>
</dbReference>
<dbReference type="Proteomes" id="UP000054047">
    <property type="component" value="Unassembled WGS sequence"/>
</dbReference>